<dbReference type="EMBL" id="NCTK01000002">
    <property type="protein sequence ID" value="OYQ09658.1"/>
    <property type="molecule type" value="Genomic_DNA"/>
</dbReference>
<protein>
    <submittedName>
        <fullName evidence="2">Uncharacterized protein</fullName>
    </submittedName>
</protein>
<comment type="caution">
    <text evidence="2">The sequence shown here is derived from an EMBL/GenBank/DDBJ whole genome shotgun (WGS) entry which is preliminary data.</text>
</comment>
<dbReference type="Pfam" id="PF16695">
    <property type="entry name" value="Tai4"/>
    <property type="match status" value="1"/>
</dbReference>
<feature type="compositionally biased region" description="Polar residues" evidence="1">
    <location>
        <begin position="1"/>
        <end position="10"/>
    </location>
</feature>
<dbReference type="InterPro" id="IPR032032">
    <property type="entry name" value="Tai4"/>
</dbReference>
<evidence type="ECO:0000256" key="1">
    <source>
        <dbReference type="SAM" id="MobiDB-lite"/>
    </source>
</evidence>
<gene>
    <name evidence="2" type="ORF">B7R77_22625</name>
</gene>
<dbReference type="AlphaFoldDB" id="A0AAP7ZIJ5"/>
<proteinExistence type="predicted"/>
<dbReference type="InterPro" id="IPR038314">
    <property type="entry name" value="T6SS_sf"/>
</dbReference>
<reference evidence="2 3" key="1">
    <citation type="submission" date="2017-04" db="EMBL/GenBank/DDBJ databases">
        <title>Genome Announcement: Closed genomes of Ralstonia solanacearum strains K60, UW551, and UW700.</title>
        <authorList>
            <person name="Hayes M."/>
            <person name="Macintyre A.M."/>
            <person name="Allen C."/>
        </authorList>
    </citation>
    <scope>NUCLEOTIDE SEQUENCE [LARGE SCALE GENOMIC DNA]</scope>
    <source>
        <strain evidence="2 3">UW25</strain>
    </source>
</reference>
<name>A0AAP7ZIJ5_RALSL</name>
<sequence length="142" mass="15756">MRLRGGSTSVPGHAHDRAIASPQAAVRTYAQNDQDMALTTCNRQRRSDKDAATDAGGSVSALRDWPLLQHGKSPDAIRSPVERYRLRNANPPADAEVKELRVDFRKYLDLYHGSELEAPARRIVIHPGLIYRHDSPSHAAPK</sequence>
<dbReference type="Gene3D" id="1.20.120.1620">
    <property type="match status" value="1"/>
</dbReference>
<dbReference type="Proteomes" id="UP000216164">
    <property type="component" value="Unassembled WGS sequence"/>
</dbReference>
<accession>A0AAP7ZIJ5</accession>
<organism evidence="2 3">
    <name type="scientific">Ralstonia solanacearum K60</name>
    <dbReference type="NCBI Taxonomy" id="1091042"/>
    <lineage>
        <taxon>Bacteria</taxon>
        <taxon>Pseudomonadati</taxon>
        <taxon>Pseudomonadota</taxon>
        <taxon>Betaproteobacteria</taxon>
        <taxon>Burkholderiales</taxon>
        <taxon>Burkholderiaceae</taxon>
        <taxon>Ralstonia</taxon>
        <taxon>Ralstonia solanacearum species complex</taxon>
    </lineage>
</organism>
<feature type="region of interest" description="Disordered" evidence="1">
    <location>
        <begin position="1"/>
        <end position="22"/>
    </location>
</feature>
<feature type="region of interest" description="Disordered" evidence="1">
    <location>
        <begin position="41"/>
        <end position="78"/>
    </location>
</feature>
<evidence type="ECO:0000313" key="2">
    <source>
        <dbReference type="EMBL" id="OYQ09658.1"/>
    </source>
</evidence>
<evidence type="ECO:0000313" key="3">
    <source>
        <dbReference type="Proteomes" id="UP000216164"/>
    </source>
</evidence>